<dbReference type="EC" id="4.1.1.23" evidence="7"/>
<proteinExistence type="inferred from homology"/>
<name>A0A0P7C4Q1_9BACT</name>
<dbReference type="Proteomes" id="UP000050454">
    <property type="component" value="Unassembled WGS sequence"/>
</dbReference>
<dbReference type="InterPro" id="IPR011995">
    <property type="entry name" value="OMPdecase_type-2"/>
</dbReference>
<dbReference type="OrthoDB" id="9808470at2"/>
<dbReference type="HAMAP" id="MF_01215">
    <property type="entry name" value="OMPdecase_type2"/>
    <property type="match status" value="1"/>
</dbReference>
<gene>
    <name evidence="7" type="primary">pyrF</name>
    <name evidence="9" type="ORF">AFM12_16845</name>
</gene>
<dbReference type="SMART" id="SM00934">
    <property type="entry name" value="OMPdecase"/>
    <property type="match status" value="1"/>
</dbReference>
<dbReference type="RefSeq" id="WP_055150664.1">
    <property type="nucleotide sequence ID" value="NZ_JXSZ01000013.1"/>
</dbReference>
<dbReference type="AlphaFoldDB" id="A0A0P7C4Q1"/>
<evidence type="ECO:0000256" key="6">
    <source>
        <dbReference type="ARBA" id="ARBA00049157"/>
    </source>
</evidence>
<keyword evidence="3 7" id="KW-0210">Decarboxylase</keyword>
<comment type="pathway">
    <text evidence="1 7">Pyrimidine metabolism; UMP biosynthesis via de novo pathway; UMP from orotate: step 2/2.</text>
</comment>
<dbReference type="Pfam" id="PF00215">
    <property type="entry name" value="OMPdecase"/>
    <property type="match status" value="1"/>
</dbReference>
<dbReference type="PANTHER" id="PTHR43375">
    <property type="entry name" value="OROTIDINE 5'-PHOSPHATE DECARBOXYLASE"/>
    <property type="match status" value="1"/>
</dbReference>
<evidence type="ECO:0000256" key="1">
    <source>
        <dbReference type="ARBA" id="ARBA00004861"/>
    </source>
</evidence>
<evidence type="ECO:0000256" key="3">
    <source>
        <dbReference type="ARBA" id="ARBA00022793"/>
    </source>
</evidence>
<dbReference type="UniPathway" id="UPA00070">
    <property type="reaction ID" value="UER00120"/>
</dbReference>
<evidence type="ECO:0000313" key="9">
    <source>
        <dbReference type="EMBL" id="KPM46904.1"/>
    </source>
</evidence>
<evidence type="ECO:0000256" key="5">
    <source>
        <dbReference type="ARBA" id="ARBA00023239"/>
    </source>
</evidence>
<dbReference type="InterPro" id="IPR013785">
    <property type="entry name" value="Aldolase_TIM"/>
</dbReference>
<feature type="domain" description="Orotidine 5'-phosphate decarboxylase" evidence="8">
    <location>
        <begin position="16"/>
        <end position="255"/>
    </location>
</feature>
<keyword evidence="4 7" id="KW-0665">Pyrimidine biosynthesis</keyword>
<dbReference type="InterPro" id="IPR001754">
    <property type="entry name" value="OMPdeCOase_dom"/>
</dbReference>
<evidence type="ECO:0000256" key="2">
    <source>
        <dbReference type="ARBA" id="ARBA00008847"/>
    </source>
</evidence>
<dbReference type="GO" id="GO:0004590">
    <property type="term" value="F:orotidine-5'-phosphate decarboxylase activity"/>
    <property type="evidence" value="ECO:0007669"/>
    <property type="project" value="UniProtKB-UniRule"/>
</dbReference>
<feature type="active site" description="Proton donor" evidence="7">
    <location>
        <position position="93"/>
    </location>
</feature>
<reference evidence="9 10" key="1">
    <citation type="submission" date="2015-07" db="EMBL/GenBank/DDBJ databases">
        <title>The draft genome sequence of Leadbetterella sp. JN14-9.</title>
        <authorList>
            <person name="Liu Y."/>
            <person name="Du J."/>
            <person name="Shao Z."/>
        </authorList>
    </citation>
    <scope>NUCLEOTIDE SEQUENCE [LARGE SCALE GENOMIC DNA]</scope>
    <source>
        <strain evidence="9 10">JN14-9</strain>
    </source>
</reference>
<dbReference type="GO" id="GO:0006207">
    <property type="term" value="P:'de novo' pyrimidine nucleobase biosynthetic process"/>
    <property type="evidence" value="ECO:0007669"/>
    <property type="project" value="InterPro"/>
</dbReference>
<evidence type="ECO:0000256" key="7">
    <source>
        <dbReference type="HAMAP-Rule" id="MF_01215"/>
    </source>
</evidence>
<comment type="similarity">
    <text evidence="2 7">Belongs to the OMP decarboxylase family. Type 2 subfamily.</text>
</comment>
<dbReference type="InterPro" id="IPR011060">
    <property type="entry name" value="RibuloseP-bd_barrel"/>
</dbReference>
<dbReference type="PANTHER" id="PTHR43375:SF1">
    <property type="entry name" value="OROTIDINE 5'-PHOSPHATE DECARBOXYLASE"/>
    <property type="match status" value="1"/>
</dbReference>
<dbReference type="CDD" id="cd04725">
    <property type="entry name" value="OMP_decarboxylase_like"/>
    <property type="match status" value="1"/>
</dbReference>
<dbReference type="NCBIfam" id="TIGR02127">
    <property type="entry name" value="pyrF_sub2"/>
    <property type="match status" value="1"/>
</dbReference>
<dbReference type="Gene3D" id="3.20.20.70">
    <property type="entry name" value="Aldolase class I"/>
    <property type="match status" value="1"/>
</dbReference>
<evidence type="ECO:0000313" key="10">
    <source>
        <dbReference type="Proteomes" id="UP000050454"/>
    </source>
</evidence>
<dbReference type="FunFam" id="3.20.20.70:FF:000157">
    <property type="entry name" value="Orotidine 5'-phosphate decarboxylase"/>
    <property type="match status" value="1"/>
</dbReference>
<dbReference type="EMBL" id="LGTQ01000013">
    <property type="protein sequence ID" value="KPM46904.1"/>
    <property type="molecule type" value="Genomic_DNA"/>
</dbReference>
<dbReference type="STRING" id="1605367.AFM12_16845"/>
<evidence type="ECO:0000256" key="4">
    <source>
        <dbReference type="ARBA" id="ARBA00022975"/>
    </source>
</evidence>
<keyword evidence="10" id="KW-1185">Reference proteome</keyword>
<organism evidence="9 10">
    <name type="scientific">Jiulongibacter sediminis</name>
    <dbReference type="NCBI Taxonomy" id="1605367"/>
    <lineage>
        <taxon>Bacteria</taxon>
        <taxon>Pseudomonadati</taxon>
        <taxon>Bacteroidota</taxon>
        <taxon>Cytophagia</taxon>
        <taxon>Cytophagales</taxon>
        <taxon>Leadbetterellaceae</taxon>
        <taxon>Jiulongibacter</taxon>
    </lineage>
</organism>
<comment type="catalytic activity">
    <reaction evidence="6 7">
        <text>orotidine 5'-phosphate + H(+) = UMP + CO2</text>
        <dbReference type="Rhea" id="RHEA:11596"/>
        <dbReference type="ChEBI" id="CHEBI:15378"/>
        <dbReference type="ChEBI" id="CHEBI:16526"/>
        <dbReference type="ChEBI" id="CHEBI:57538"/>
        <dbReference type="ChEBI" id="CHEBI:57865"/>
        <dbReference type="EC" id="4.1.1.23"/>
    </reaction>
</comment>
<dbReference type="PATRIC" id="fig|1605367.3.peg.802"/>
<dbReference type="GO" id="GO:0044205">
    <property type="term" value="P:'de novo' UMP biosynthetic process"/>
    <property type="evidence" value="ECO:0007669"/>
    <property type="project" value="UniProtKB-UniRule"/>
</dbReference>
<accession>A0A0P7C4Q1</accession>
<comment type="caution">
    <text evidence="9">The sequence shown here is derived from an EMBL/GenBank/DDBJ whole genome shotgun (WGS) entry which is preliminary data.</text>
</comment>
<keyword evidence="5 7" id="KW-0456">Lyase</keyword>
<protein>
    <recommendedName>
        <fullName evidence="7">Orotidine 5'-phosphate decarboxylase</fullName>
        <ecNumber evidence="7">4.1.1.23</ecNumber>
    </recommendedName>
    <alternativeName>
        <fullName evidence="7">OMP decarboxylase</fullName>
        <shortName evidence="7">OMPDCase</shortName>
        <shortName evidence="7">OMPdecase</shortName>
    </alternativeName>
</protein>
<evidence type="ECO:0000259" key="8">
    <source>
        <dbReference type="SMART" id="SM00934"/>
    </source>
</evidence>
<sequence length="274" mass="30287">MTAAELFGQIQKKKSFLCVGLDTDIQRIPEFLKKEKDPVFEFNKRIIEATHEFAVAYKPNIAFYEAQGPKGWESLQKTLEIIPKDCFTIADAKRGDIGNTSKLYARAFFDKEASGMSFDSVTVAPYMGEDSVTPFLEFEGKWVILLALTSNKGSSDFQQILVDDDKVFQKVLKTSKNWGNTDNMMYVVGATKAEALQEIRQIVPDHFLLVPGVGAQGGSLEEVAKNGMNSQCGLLVNSSRGIIYASSGEDFAEVAALEAEKLQKEMASLLNNLL</sequence>
<dbReference type="SUPFAM" id="SSF51366">
    <property type="entry name" value="Ribulose-phoshate binding barrel"/>
    <property type="match status" value="1"/>
</dbReference>